<comment type="catalytic activity">
    <reaction evidence="1">
        <text>S-ubiquitinyl-[E2 ubiquitin-conjugating enzyme]-L-cysteine + [acceptor protein]-L-lysine = [E2 ubiquitin-conjugating enzyme]-L-cysteine + N(6)-ubiquitinyl-[acceptor protein]-L-lysine.</text>
        <dbReference type="EC" id="2.3.2.27"/>
    </reaction>
</comment>
<dbReference type="InterPro" id="IPR024159">
    <property type="entry name" value="Cbl_PTB"/>
</dbReference>
<dbReference type="EC" id="2.3.2.27" evidence="1"/>
<dbReference type="OrthoDB" id="7237699at2759"/>
<keyword evidence="1" id="KW-0106">Calcium</keyword>
<reference evidence="3 4" key="1">
    <citation type="journal article" date="2018" name="Nat. Ecol. Evol.">
        <title>Shark genomes provide insights into elasmobranch evolution and the origin of vertebrates.</title>
        <authorList>
            <person name="Hara Y"/>
            <person name="Yamaguchi K"/>
            <person name="Onimaru K"/>
            <person name="Kadota M"/>
            <person name="Koyanagi M"/>
            <person name="Keeley SD"/>
            <person name="Tatsumi K"/>
            <person name="Tanaka K"/>
            <person name="Motone F"/>
            <person name="Kageyama Y"/>
            <person name="Nozu R"/>
            <person name="Adachi N"/>
            <person name="Nishimura O"/>
            <person name="Nakagawa R"/>
            <person name="Tanegashima C"/>
            <person name="Kiyatake I"/>
            <person name="Matsumoto R"/>
            <person name="Murakumo K"/>
            <person name="Nishida K"/>
            <person name="Terakita A"/>
            <person name="Kuratani S"/>
            <person name="Sato K"/>
            <person name="Hyodo S Kuraku.S."/>
        </authorList>
    </citation>
    <scope>NUCLEOTIDE SEQUENCE [LARGE SCALE GENOMIC DNA]</scope>
</reference>
<dbReference type="GO" id="GO:0030971">
    <property type="term" value="F:receptor tyrosine kinase binding"/>
    <property type="evidence" value="ECO:0007669"/>
    <property type="project" value="TreeGrafter"/>
</dbReference>
<name>A0A401TSS2_CHIPU</name>
<dbReference type="GO" id="GO:0061630">
    <property type="term" value="F:ubiquitin protein ligase activity"/>
    <property type="evidence" value="ECO:0007669"/>
    <property type="project" value="UniProtKB-EC"/>
</dbReference>
<comment type="pathway">
    <text evidence="1">Protein modification; protein ubiquitination.</text>
</comment>
<evidence type="ECO:0000313" key="4">
    <source>
        <dbReference type="Proteomes" id="UP000287033"/>
    </source>
</evidence>
<dbReference type="InterPro" id="IPR003153">
    <property type="entry name" value="Adaptor_Cbl_N_hlx"/>
</dbReference>
<keyword evidence="1" id="KW-0808">Transferase</keyword>
<comment type="caution">
    <text evidence="3">The sequence shown here is derived from an EMBL/GenBank/DDBJ whole genome shotgun (WGS) entry which is preliminary data.</text>
</comment>
<dbReference type="OMA" id="WHELMEI"/>
<dbReference type="STRING" id="137246.A0A401TSS2"/>
<gene>
    <name evidence="3" type="ORF">chiPu_0029634</name>
</gene>
<proteinExistence type="predicted"/>
<keyword evidence="1" id="KW-0862">Zinc</keyword>
<dbReference type="Gene3D" id="1.20.930.20">
    <property type="entry name" value="Adaptor protein Cbl, N-terminal domain"/>
    <property type="match status" value="1"/>
</dbReference>
<dbReference type="GO" id="GO:0005886">
    <property type="term" value="C:plasma membrane"/>
    <property type="evidence" value="ECO:0007669"/>
    <property type="project" value="TreeGrafter"/>
</dbReference>
<dbReference type="GO" id="GO:0023051">
    <property type="term" value="P:regulation of signaling"/>
    <property type="evidence" value="ECO:0007669"/>
    <property type="project" value="InterPro"/>
</dbReference>
<organism evidence="3 4">
    <name type="scientific">Chiloscyllium punctatum</name>
    <name type="common">Brownbanded bambooshark</name>
    <name type="synonym">Hemiscyllium punctatum</name>
    <dbReference type="NCBI Taxonomy" id="137246"/>
    <lineage>
        <taxon>Eukaryota</taxon>
        <taxon>Metazoa</taxon>
        <taxon>Chordata</taxon>
        <taxon>Craniata</taxon>
        <taxon>Vertebrata</taxon>
        <taxon>Chondrichthyes</taxon>
        <taxon>Elasmobranchii</taxon>
        <taxon>Galeomorphii</taxon>
        <taxon>Galeoidea</taxon>
        <taxon>Orectolobiformes</taxon>
        <taxon>Hemiscylliidae</taxon>
        <taxon>Chiloscyllium</taxon>
    </lineage>
</organism>
<comment type="domain">
    <text evidence="1">The N-terminus is composed of the phosphotyrosine binding (PTB) domain, a short linker region and the RING-type zinc finger. The PTB domain, which is also called TKB (tyrosine kinase binding) domain, is composed of three different subdomains: a four-helix bundle (4H), a calcium-binding EF hand and a divergent SH2 domain.</text>
</comment>
<keyword evidence="4" id="KW-1185">Reference proteome</keyword>
<keyword evidence="1" id="KW-0479">Metal-binding</keyword>
<dbReference type="PANTHER" id="PTHR23007:SF11">
    <property type="entry name" value="E3 UBIQUITIN-PROTEIN LIGASE CBL"/>
    <property type="match status" value="1"/>
</dbReference>
<dbReference type="GO" id="GO:0045121">
    <property type="term" value="C:membrane raft"/>
    <property type="evidence" value="ECO:0007669"/>
    <property type="project" value="TreeGrafter"/>
</dbReference>
<evidence type="ECO:0000259" key="2">
    <source>
        <dbReference type="PROSITE" id="PS51506"/>
    </source>
</evidence>
<protein>
    <recommendedName>
        <fullName evidence="1">E3 ubiquitin-protein ligase CBL</fullName>
        <ecNumber evidence="1">2.3.2.27</ecNumber>
    </recommendedName>
</protein>
<evidence type="ECO:0000313" key="3">
    <source>
        <dbReference type="EMBL" id="GCC45675.1"/>
    </source>
</evidence>
<dbReference type="Pfam" id="PF02262">
    <property type="entry name" value="Cbl_N"/>
    <property type="match status" value="1"/>
</dbReference>
<dbReference type="Proteomes" id="UP000287033">
    <property type="component" value="Unassembled WGS sequence"/>
</dbReference>
<evidence type="ECO:0000256" key="1">
    <source>
        <dbReference type="RuleBase" id="RU367001"/>
    </source>
</evidence>
<keyword evidence="1" id="KW-0863">Zinc-finger</keyword>
<dbReference type="GO" id="GO:0008270">
    <property type="term" value="F:zinc ion binding"/>
    <property type="evidence" value="ECO:0007669"/>
    <property type="project" value="UniProtKB-KW"/>
</dbReference>
<dbReference type="SUPFAM" id="SSF47668">
    <property type="entry name" value="N-terminal domain of cbl (N-cbl)"/>
    <property type="match status" value="1"/>
</dbReference>
<sequence>MATPSRSPPSRGQCPIERECPRADRRALEKSHKQLQKLVKLCQNPRLQLKNSPPYLLEILPDTCSLLKLIVSNYESKLELLWDNSYFSVCLQNLANKSNQAIQLFKQARERMFEESSDAR</sequence>
<dbReference type="PROSITE" id="PS51506">
    <property type="entry name" value="CBL_PTB"/>
    <property type="match status" value="1"/>
</dbReference>
<dbReference type="GO" id="GO:0016567">
    <property type="term" value="P:protein ubiquitination"/>
    <property type="evidence" value="ECO:0007669"/>
    <property type="project" value="UniProtKB-UniPathway"/>
</dbReference>
<dbReference type="EMBL" id="BEZZ01161876">
    <property type="protein sequence ID" value="GCC45675.1"/>
    <property type="molecule type" value="Genomic_DNA"/>
</dbReference>
<dbReference type="PANTHER" id="PTHR23007">
    <property type="entry name" value="CBL"/>
    <property type="match status" value="1"/>
</dbReference>
<dbReference type="GO" id="GO:0017124">
    <property type="term" value="F:SH3 domain binding"/>
    <property type="evidence" value="ECO:0007669"/>
    <property type="project" value="TreeGrafter"/>
</dbReference>
<keyword evidence="1" id="KW-0833">Ubl conjugation pathway</keyword>
<comment type="function">
    <text evidence="1">E3 ubiquitin-protein ligase which accepts ubiquitin from specific E2 ubiquitin-conjugating enzymes, and transfers it to substrates, generally promoting their degradation by the proteasome.</text>
</comment>
<dbReference type="AlphaFoldDB" id="A0A401TSS2"/>
<accession>A0A401TSS2</accession>
<dbReference type="InterPro" id="IPR024162">
    <property type="entry name" value="Adaptor_Cbl"/>
</dbReference>
<feature type="domain" description="Cbl-PTB" evidence="2">
    <location>
        <begin position="17"/>
        <end position="120"/>
    </location>
</feature>
<dbReference type="UniPathway" id="UPA00143"/>
<dbReference type="GO" id="GO:0007166">
    <property type="term" value="P:cell surface receptor signaling pathway"/>
    <property type="evidence" value="ECO:0007669"/>
    <property type="project" value="InterPro"/>
</dbReference>
<dbReference type="GO" id="GO:0005509">
    <property type="term" value="F:calcium ion binding"/>
    <property type="evidence" value="ECO:0007669"/>
    <property type="project" value="UniProtKB-UniRule"/>
</dbReference>
<dbReference type="InterPro" id="IPR036537">
    <property type="entry name" value="Adaptor_Cbl_N_dom_sf"/>
</dbReference>
<dbReference type="GO" id="GO:0001784">
    <property type="term" value="F:phosphotyrosine residue binding"/>
    <property type="evidence" value="ECO:0007669"/>
    <property type="project" value="UniProtKB-UniRule"/>
</dbReference>